<gene>
    <name evidence="1" type="ORF">PanWU01x14_171860</name>
</gene>
<reference evidence="2" key="1">
    <citation type="submission" date="2016-06" db="EMBL/GenBank/DDBJ databases">
        <title>Parallel loss of symbiosis genes in relatives of nitrogen-fixing non-legume Parasponia.</title>
        <authorList>
            <person name="Van Velzen R."/>
            <person name="Holmer R."/>
            <person name="Bu F."/>
            <person name="Rutten L."/>
            <person name="Van Zeijl A."/>
            <person name="Liu W."/>
            <person name="Santuari L."/>
            <person name="Cao Q."/>
            <person name="Sharma T."/>
            <person name="Shen D."/>
            <person name="Roswanjaya Y."/>
            <person name="Wardhani T."/>
            <person name="Kalhor M.S."/>
            <person name="Jansen J."/>
            <person name="Van den Hoogen J."/>
            <person name="Gungor B."/>
            <person name="Hartog M."/>
            <person name="Hontelez J."/>
            <person name="Verver J."/>
            <person name="Yang W.-C."/>
            <person name="Schijlen E."/>
            <person name="Repin R."/>
            <person name="Schilthuizen M."/>
            <person name="Schranz E."/>
            <person name="Heidstra R."/>
            <person name="Miyata K."/>
            <person name="Fedorova E."/>
            <person name="Kohlen W."/>
            <person name="Bisseling T."/>
            <person name="Smit S."/>
            <person name="Geurts R."/>
        </authorList>
    </citation>
    <scope>NUCLEOTIDE SEQUENCE [LARGE SCALE GENOMIC DNA]</scope>
    <source>
        <strain evidence="2">cv. WU1-14</strain>
    </source>
</reference>
<dbReference type="EMBL" id="JXTB01000157">
    <property type="protein sequence ID" value="PON57638.1"/>
    <property type="molecule type" value="Genomic_DNA"/>
</dbReference>
<sequence>MQKNKFAVANTGLMQCVSLLEIDMEVLKRQQSQYVLNSSIRKLSLKRDLELVTRIVEEVRQACIKLYTAQFLVIVQPPNQLSVMTRDY</sequence>
<name>A0A2P5C9B3_PARAD</name>
<evidence type="ECO:0000313" key="1">
    <source>
        <dbReference type="EMBL" id="PON57638.1"/>
    </source>
</evidence>
<accession>A0A2P5C9B3</accession>
<evidence type="ECO:0000313" key="2">
    <source>
        <dbReference type="Proteomes" id="UP000237105"/>
    </source>
</evidence>
<dbReference type="AlphaFoldDB" id="A0A2P5C9B3"/>
<organism evidence="1 2">
    <name type="scientific">Parasponia andersonii</name>
    <name type="common">Sponia andersonii</name>
    <dbReference type="NCBI Taxonomy" id="3476"/>
    <lineage>
        <taxon>Eukaryota</taxon>
        <taxon>Viridiplantae</taxon>
        <taxon>Streptophyta</taxon>
        <taxon>Embryophyta</taxon>
        <taxon>Tracheophyta</taxon>
        <taxon>Spermatophyta</taxon>
        <taxon>Magnoliopsida</taxon>
        <taxon>eudicotyledons</taxon>
        <taxon>Gunneridae</taxon>
        <taxon>Pentapetalae</taxon>
        <taxon>rosids</taxon>
        <taxon>fabids</taxon>
        <taxon>Rosales</taxon>
        <taxon>Cannabaceae</taxon>
        <taxon>Parasponia</taxon>
    </lineage>
</organism>
<proteinExistence type="predicted"/>
<comment type="caution">
    <text evidence="1">The sequence shown here is derived from an EMBL/GenBank/DDBJ whole genome shotgun (WGS) entry which is preliminary data.</text>
</comment>
<dbReference type="Proteomes" id="UP000237105">
    <property type="component" value="Unassembled WGS sequence"/>
</dbReference>
<keyword evidence="2" id="KW-1185">Reference proteome</keyword>
<protein>
    <submittedName>
        <fullName evidence="1">Uncharacterized protein</fullName>
    </submittedName>
</protein>